<dbReference type="Pfam" id="PF00400">
    <property type="entry name" value="WD40"/>
    <property type="match status" value="4"/>
</dbReference>
<feature type="region of interest" description="Disordered" evidence="4">
    <location>
        <begin position="1215"/>
        <end position="1234"/>
    </location>
</feature>
<dbReference type="PROSITE" id="PS00678">
    <property type="entry name" value="WD_REPEATS_1"/>
    <property type="match status" value="1"/>
</dbReference>
<sequence>MKHPSENSENFEFNLGKALQLRCVYSGMATTCGECESCKLGAKLATTREWFLRAGEYTKRRFVLGLVRRFRSVDLIRYIIGLLKPLLCKDFTYARSRTNPASKGDQADMCGDRALNPSTVDKEISETWHWFLNSKYWTKANFLLGVMQMAEPELLYVMGTQARTMLISEEKSFHTAPEDELCNADTQSLDASVYSFDSEEHPEIDLLKLACSEYSVPVTNPFAEEFPEDSDHEIVEDDGESSILDSQSEFSSIDPTCLVIPTTTRAILGVMKYKDFIRHLPVHLSKYILSFLDQPNLYNCLCVSKHWRVIVEEVHRDRDLNQAIWEEVMLMQGASAQGCNPVYAKKIQVAVPRLMSNESFDIAPNLEEERQDVHFKSEITLQQSYSGILTEEITVEERNVYCGSYNVMVLSDQDDYGRVVHYNYGQLVAMGSADRKVHLIDVISGKEVGPVITGHAGSVRCVYIDEERNFVLSGSYDTSIRCWNLDTGQCQKIFRGHRNTVMCLDMDDDRVVSGGKDNAVKVWNFVSGKCQRTFKHRHQVLAVAILNGRVVSGCEGGRVKVWDIPSASLLKRLDGHHGPVTGVKIDEWHIITASKDCYALTWSNVGVHKRCLSALRHPKEVLCIEMSYMRLVSGCADGKLRIWNFLKGECLRVMRGNSRSDPVDTILCCGDRMLLNTVNTLLVFNFERVDWDYTLDSDKIEILTYNNHYADAPLRKHNYSYVRANRMERAGSANPKIIQHNRCEQAPSAMVYLKYTQIPHSTRTLSAKSMKRAALVQSTMREVQLTNSLKGSVYHNVQGIRPQSAETTRMSISSRPTTSMSKSVKMYSRPGTCDTHVTTLSMHPPSCSAKSRPDSVLSSCSRPVTAYSTQSAKMVSQTKRVTLPERGHSAPASVQGRFYASRTDPDPDEVVSVSEARAVWRSHQRVKDRLTPSDRLLLVHNAVEISKDTTGELVKNTTHNCQEIEYKMEPSPERKTVSREDRSVSIQASRSSTSSSVSSYRSCVSRKVTTSETVVTPIESMPLDAKPHLSMFSKTVNSTIPKPTLLRPQTAKSRVVKQSTVTNSGEQVTATVNESPSMRRSKSVGALPSTPAAFGVSMQFKKKKNGMSTTHTEPVIMVPMFMHGPSKIEVGTPKSVQHEQRPPSRPMTASSRFSLASVKDPLKVGGTSEFQLRTRTQTEDYLEKITTLQEQYMRERSLGQRKKQRAAWLSKAKGLTHEDFSKRPKPIAPEIGEF</sequence>
<dbReference type="PROSITE" id="PS50082">
    <property type="entry name" value="WD_REPEATS_2"/>
    <property type="match status" value="3"/>
</dbReference>
<dbReference type="InterPro" id="IPR001810">
    <property type="entry name" value="F-box_dom"/>
</dbReference>
<feature type="region of interest" description="Disordered" evidence="4">
    <location>
        <begin position="1129"/>
        <end position="1151"/>
    </location>
</feature>
<feature type="region of interest" description="Disordered" evidence="4">
    <location>
        <begin position="804"/>
        <end position="830"/>
    </location>
</feature>
<feature type="repeat" description="WD" evidence="3">
    <location>
        <begin position="452"/>
        <end position="493"/>
    </location>
</feature>
<dbReference type="CDD" id="cd00200">
    <property type="entry name" value="WD40"/>
    <property type="match status" value="1"/>
</dbReference>
<dbReference type="InterPro" id="IPR051075">
    <property type="entry name" value="SCF_subunit_WD-repeat"/>
</dbReference>
<dbReference type="Gene3D" id="1.20.1280.50">
    <property type="match status" value="1"/>
</dbReference>
<feature type="domain" description="F-box" evidence="5">
    <location>
        <begin position="274"/>
        <end position="328"/>
    </location>
</feature>
<evidence type="ECO:0000256" key="4">
    <source>
        <dbReference type="SAM" id="MobiDB-lite"/>
    </source>
</evidence>
<dbReference type="PROSITE" id="PS50181">
    <property type="entry name" value="FBOX"/>
    <property type="match status" value="1"/>
</dbReference>
<feature type="compositionally biased region" description="Basic and acidic residues" evidence="4">
    <location>
        <begin position="969"/>
        <end position="983"/>
    </location>
</feature>
<dbReference type="PRINTS" id="PR00320">
    <property type="entry name" value="GPROTEINBRPT"/>
</dbReference>
<dbReference type="PANTHER" id="PTHR19872">
    <property type="entry name" value="UBIQUITIN LIGASE SPECIFICITY FACTOR/HREP PROTEIN"/>
    <property type="match status" value="1"/>
</dbReference>
<keyword evidence="2" id="KW-0677">Repeat</keyword>
<dbReference type="CDD" id="cd22136">
    <property type="entry name" value="F-box_FBXW10"/>
    <property type="match status" value="1"/>
</dbReference>
<reference evidence="7" key="1">
    <citation type="submission" date="2025-08" db="UniProtKB">
        <authorList>
            <consortium name="RefSeq"/>
        </authorList>
    </citation>
    <scope>IDENTIFICATION</scope>
    <source>
        <tissue evidence="7">Testes</tissue>
    </source>
</reference>
<dbReference type="SUPFAM" id="SSF81383">
    <property type="entry name" value="F-box domain"/>
    <property type="match status" value="1"/>
</dbReference>
<gene>
    <name evidence="7" type="primary">LOC102810220</name>
</gene>
<feature type="repeat" description="WD" evidence="3">
    <location>
        <begin position="631"/>
        <end position="653"/>
    </location>
</feature>
<dbReference type="InterPro" id="IPR020472">
    <property type="entry name" value="WD40_PAC1"/>
</dbReference>
<proteinExistence type="predicted"/>
<dbReference type="SUPFAM" id="SSF50978">
    <property type="entry name" value="WD40 repeat-like"/>
    <property type="match status" value="1"/>
</dbReference>
<dbReference type="GeneID" id="102810220"/>
<dbReference type="SMART" id="SM00320">
    <property type="entry name" value="WD40"/>
    <property type="match status" value="6"/>
</dbReference>
<dbReference type="PROSITE" id="PS50294">
    <property type="entry name" value="WD_REPEATS_REGION"/>
    <property type="match status" value="2"/>
</dbReference>
<name>A0ABM0MP96_SACKO</name>
<dbReference type="Gene3D" id="2.130.10.10">
    <property type="entry name" value="YVTN repeat-like/Quinoprotein amine dehydrogenase"/>
    <property type="match status" value="1"/>
</dbReference>
<evidence type="ECO:0000313" key="6">
    <source>
        <dbReference type="Proteomes" id="UP000694865"/>
    </source>
</evidence>
<dbReference type="Pfam" id="PF12937">
    <property type="entry name" value="F-box-like"/>
    <property type="match status" value="1"/>
</dbReference>
<dbReference type="Proteomes" id="UP000694865">
    <property type="component" value="Unplaced"/>
</dbReference>
<feature type="region of interest" description="Disordered" evidence="4">
    <location>
        <begin position="969"/>
        <end position="992"/>
    </location>
</feature>
<evidence type="ECO:0000256" key="3">
    <source>
        <dbReference type="PROSITE-ProRule" id="PRU00221"/>
    </source>
</evidence>
<protein>
    <submittedName>
        <fullName evidence="7">F-box/WD repeat-containing protein 10-like</fullName>
    </submittedName>
</protein>
<organism evidence="6 7">
    <name type="scientific">Saccoglossus kowalevskii</name>
    <name type="common">Acorn worm</name>
    <dbReference type="NCBI Taxonomy" id="10224"/>
    <lineage>
        <taxon>Eukaryota</taxon>
        <taxon>Metazoa</taxon>
        <taxon>Hemichordata</taxon>
        <taxon>Enteropneusta</taxon>
        <taxon>Harrimaniidae</taxon>
        <taxon>Saccoglossus</taxon>
    </lineage>
</organism>
<evidence type="ECO:0000256" key="2">
    <source>
        <dbReference type="ARBA" id="ARBA00022737"/>
    </source>
</evidence>
<dbReference type="InterPro" id="IPR015943">
    <property type="entry name" value="WD40/YVTN_repeat-like_dom_sf"/>
</dbReference>
<dbReference type="InterPro" id="IPR036322">
    <property type="entry name" value="WD40_repeat_dom_sf"/>
</dbReference>
<dbReference type="InterPro" id="IPR036047">
    <property type="entry name" value="F-box-like_dom_sf"/>
</dbReference>
<evidence type="ECO:0000259" key="5">
    <source>
        <dbReference type="PROSITE" id="PS50181"/>
    </source>
</evidence>
<feature type="region of interest" description="Disordered" evidence="4">
    <location>
        <begin position="1057"/>
        <end position="1086"/>
    </location>
</feature>
<dbReference type="InterPro" id="IPR019775">
    <property type="entry name" value="WD40_repeat_CS"/>
</dbReference>
<feature type="compositionally biased region" description="Polar residues" evidence="4">
    <location>
        <begin position="1057"/>
        <end position="1078"/>
    </location>
</feature>
<keyword evidence="6" id="KW-1185">Reference proteome</keyword>
<evidence type="ECO:0000313" key="7">
    <source>
        <dbReference type="RefSeq" id="XP_006821837.1"/>
    </source>
</evidence>
<accession>A0ABM0MP96</accession>
<feature type="compositionally biased region" description="Polar residues" evidence="4">
    <location>
        <begin position="804"/>
        <end position="822"/>
    </location>
</feature>
<dbReference type="PANTHER" id="PTHR19872:SF7">
    <property type="entry name" value="F-BOX AND WD REPEAT DOMAIN CONTAINING PROTEIN 10B-RELATED"/>
    <property type="match status" value="1"/>
</dbReference>
<dbReference type="RefSeq" id="XP_006821837.1">
    <property type="nucleotide sequence ID" value="XM_006821774.1"/>
</dbReference>
<dbReference type="InterPro" id="IPR001680">
    <property type="entry name" value="WD40_rpt"/>
</dbReference>
<keyword evidence="1 3" id="KW-0853">WD repeat</keyword>
<feature type="repeat" description="WD" evidence="3">
    <location>
        <begin position="494"/>
        <end position="533"/>
    </location>
</feature>
<evidence type="ECO:0000256" key="1">
    <source>
        <dbReference type="ARBA" id="ARBA00022574"/>
    </source>
</evidence>